<dbReference type="EMBL" id="CAMXCT010006445">
    <property type="protein sequence ID" value="CAI4014601.1"/>
    <property type="molecule type" value="Genomic_DNA"/>
</dbReference>
<dbReference type="PANTHER" id="PTHR10217:SF435">
    <property type="entry name" value="POTASSIUM VOLTAGE-GATED CHANNEL PROTEIN EAG"/>
    <property type="match status" value="1"/>
</dbReference>
<dbReference type="InterPro" id="IPR014710">
    <property type="entry name" value="RmlC-like_jellyroll"/>
</dbReference>
<reference evidence="4 5" key="2">
    <citation type="submission" date="2024-05" db="EMBL/GenBank/DDBJ databases">
        <authorList>
            <person name="Chen Y."/>
            <person name="Shah S."/>
            <person name="Dougan E. K."/>
            <person name="Thang M."/>
            <person name="Chan C."/>
        </authorList>
    </citation>
    <scope>NUCLEOTIDE SEQUENCE [LARGE SCALE GENOMIC DNA]</scope>
</reference>
<feature type="compositionally biased region" description="Polar residues" evidence="1">
    <location>
        <begin position="28"/>
        <end position="37"/>
    </location>
</feature>
<dbReference type="InterPro" id="IPR000595">
    <property type="entry name" value="cNMP-bd_dom"/>
</dbReference>
<dbReference type="GO" id="GO:0005886">
    <property type="term" value="C:plasma membrane"/>
    <property type="evidence" value="ECO:0007669"/>
    <property type="project" value="TreeGrafter"/>
</dbReference>
<sequence length="1139" mass="127309">MPLRKSNWNFLQQAHRQKLIREDDVDSGNYQGGLSTQKRSERDKENDDTRHDEDFAVLWDLSSEEDTPRIKVPLSKDEALAAVQRSKVLKGLSIHGQVRVAALLRRTCYQPGERLWSAQEGEVQEKRLVLIERGDAELWLPEADGERFVGLIGPTKVLGGLFAVGSASRQVFSARVPEGDDAKPLHAWEIEASDLEQFESLFNAADLCALRRRVLQDVRIQLMPYLQRQLASGGVFSRYSSQFIGQLVKDMDLRLFEPGQVIFKEKSLGRSIGILVSGCVDIIANGRKVMSKSDSGQEIGEAALFESAYRRHATTRCSQSCETLMFLASRDAFYACLAKFPEEKIKLSVQVRHRISMTVLKEPFHMCDPAFLHLVCTECEVVHLTWPKTATSPEQDEVMHLCYTGDLVVEEENSEVPSRFAKKWEIFGLRAALGLRTGPPEYKLMAGRQGCTLVKVTWEAVQQALLFFPNQLPRLLRMAGCTEMPHNHPFRGRETLVWDIIQPLMCRVFCNLEIDHEFCHVLAPHFKASVYDAGCLITPEAGPSRSLLLLVSGEICWSRQGIVSYVATAPDYFDEACLFSERGHCANITAKSTAVIWRLHVNALHLPADSPYAGRARRLLMEVEELTEDIHGKLRSNMRNMKTWRRFNSEVLGLLGDNIFLRTYLPGQCIFSDGDAGEFIYILMRGRVEVQSQGKSSFLEEGITFGEMVLFGQAHRSATITACCLCIINAVHKDLVSHALRMQPRKAFLVDKPQQPPSGRVKGTEDKALRPARPREKMNQYAEWQAIEDAQRQRNFVAVPRRLQQRLERSFLLQGQTPRLPPVESRLYKAPKVTEMNLRTAFDHMIPRHVIVASSDMLGIRGGYVHKVKQLGLDDSLSSFRVPRATYTEPIQRRMAAQRNAKRKAAAAATAAEKAPERPQTLTVLGDLQALAASLLRLSSKPSISHLLATDPHAPTMPRPPQPRRLPRLSGYSRSLAQSARAYDGRSSRGSKIADVAEETETPSPVILNYSDVSPVGSSSDQTNEDQPDEVPAASTELAELKAATWCARRLAYESYEAQMQRAQWLAILLSSSEESEALLQLDVYLEDAGLDGVSSAGTVQSVSVVDSVTFTPEQVSPSSSCVHSISAEDVVSYLVNLQ</sequence>
<dbReference type="AlphaFoldDB" id="A0A9P1DQV8"/>
<feature type="region of interest" description="Disordered" evidence="1">
    <location>
        <begin position="22"/>
        <end position="49"/>
    </location>
</feature>
<comment type="caution">
    <text evidence="3">The sequence shown here is derived from an EMBL/GenBank/DDBJ whole genome shotgun (WGS) entry which is preliminary data.</text>
</comment>
<dbReference type="Proteomes" id="UP001152797">
    <property type="component" value="Unassembled WGS sequence"/>
</dbReference>
<feature type="compositionally biased region" description="Pro residues" evidence="1">
    <location>
        <begin position="955"/>
        <end position="964"/>
    </location>
</feature>
<evidence type="ECO:0000313" key="5">
    <source>
        <dbReference type="Proteomes" id="UP001152797"/>
    </source>
</evidence>
<evidence type="ECO:0000313" key="3">
    <source>
        <dbReference type="EMBL" id="CAI4014601.1"/>
    </source>
</evidence>
<dbReference type="InterPro" id="IPR018490">
    <property type="entry name" value="cNMP-bd_dom_sf"/>
</dbReference>
<accession>A0A9P1DQV8</accession>
<dbReference type="GO" id="GO:0042391">
    <property type="term" value="P:regulation of membrane potential"/>
    <property type="evidence" value="ECO:0007669"/>
    <property type="project" value="TreeGrafter"/>
</dbReference>
<protein>
    <submittedName>
        <fullName evidence="4">Cyclic nucleotide-binding domain-containing protein</fullName>
    </submittedName>
</protein>
<feature type="domain" description="Cyclic nucleotide-binding" evidence="2">
    <location>
        <begin position="531"/>
        <end position="599"/>
    </location>
</feature>
<dbReference type="SMART" id="SM00100">
    <property type="entry name" value="cNMP"/>
    <property type="match status" value="2"/>
</dbReference>
<evidence type="ECO:0000259" key="2">
    <source>
        <dbReference type="PROSITE" id="PS50042"/>
    </source>
</evidence>
<dbReference type="PANTHER" id="PTHR10217">
    <property type="entry name" value="VOLTAGE AND LIGAND GATED POTASSIUM CHANNEL"/>
    <property type="match status" value="1"/>
</dbReference>
<dbReference type="SUPFAM" id="SSF51206">
    <property type="entry name" value="cAMP-binding domain-like"/>
    <property type="match status" value="3"/>
</dbReference>
<evidence type="ECO:0000313" key="4">
    <source>
        <dbReference type="EMBL" id="CAL4801913.1"/>
    </source>
</evidence>
<name>A0A9P1DQV8_9DINO</name>
<dbReference type="Gene3D" id="2.60.120.10">
    <property type="entry name" value="Jelly Rolls"/>
    <property type="match status" value="3"/>
</dbReference>
<feature type="region of interest" description="Disordered" evidence="1">
    <location>
        <begin position="947"/>
        <end position="1034"/>
    </location>
</feature>
<reference evidence="3" key="1">
    <citation type="submission" date="2022-10" db="EMBL/GenBank/DDBJ databases">
        <authorList>
            <person name="Chen Y."/>
            <person name="Dougan E. K."/>
            <person name="Chan C."/>
            <person name="Rhodes N."/>
            <person name="Thang M."/>
        </authorList>
    </citation>
    <scope>NUCLEOTIDE SEQUENCE</scope>
</reference>
<dbReference type="InterPro" id="IPR050818">
    <property type="entry name" value="KCNH_animal-type"/>
</dbReference>
<proteinExistence type="predicted"/>
<dbReference type="Pfam" id="PF00027">
    <property type="entry name" value="cNMP_binding"/>
    <property type="match status" value="2"/>
</dbReference>
<dbReference type="EMBL" id="CAMXCT030006445">
    <property type="protein sequence ID" value="CAL4801913.1"/>
    <property type="molecule type" value="Genomic_DNA"/>
</dbReference>
<feature type="compositionally biased region" description="Basic and acidic residues" evidence="1">
    <location>
        <begin position="38"/>
        <end position="49"/>
    </location>
</feature>
<evidence type="ECO:0000256" key="1">
    <source>
        <dbReference type="SAM" id="MobiDB-lite"/>
    </source>
</evidence>
<feature type="domain" description="Cyclic nucleotide-binding" evidence="2">
    <location>
        <begin position="235"/>
        <end position="322"/>
    </location>
</feature>
<keyword evidence="5" id="KW-1185">Reference proteome</keyword>
<dbReference type="CDD" id="cd00038">
    <property type="entry name" value="CAP_ED"/>
    <property type="match status" value="2"/>
</dbReference>
<organism evidence="3">
    <name type="scientific">Cladocopium goreaui</name>
    <dbReference type="NCBI Taxonomy" id="2562237"/>
    <lineage>
        <taxon>Eukaryota</taxon>
        <taxon>Sar</taxon>
        <taxon>Alveolata</taxon>
        <taxon>Dinophyceae</taxon>
        <taxon>Suessiales</taxon>
        <taxon>Symbiodiniaceae</taxon>
        <taxon>Cladocopium</taxon>
    </lineage>
</organism>
<feature type="domain" description="Cyclic nucleotide-binding" evidence="2">
    <location>
        <begin position="643"/>
        <end position="722"/>
    </location>
</feature>
<dbReference type="EMBL" id="CAMXCT020006445">
    <property type="protein sequence ID" value="CAL1167976.1"/>
    <property type="molecule type" value="Genomic_DNA"/>
</dbReference>
<dbReference type="GO" id="GO:0005249">
    <property type="term" value="F:voltage-gated potassium channel activity"/>
    <property type="evidence" value="ECO:0007669"/>
    <property type="project" value="TreeGrafter"/>
</dbReference>
<gene>
    <name evidence="3" type="ORF">C1SCF055_LOCUS39494</name>
</gene>
<dbReference type="PROSITE" id="PS50042">
    <property type="entry name" value="CNMP_BINDING_3"/>
    <property type="match status" value="3"/>
</dbReference>
<dbReference type="OrthoDB" id="421226at2759"/>